<dbReference type="Ensembl" id="ENSSFOT00015011671.2">
    <property type="protein sequence ID" value="ENSSFOP00015011520.2"/>
    <property type="gene ID" value="ENSSFOG00015007155.2"/>
</dbReference>
<evidence type="ECO:0000256" key="4">
    <source>
        <dbReference type="SAM" id="Coils"/>
    </source>
</evidence>
<dbReference type="FunFam" id="1.10.238.10:FF:000628">
    <property type="entry name" value="Serine/threonine-protein phosphatase 2A regulatory subunit B'' subunit beta"/>
    <property type="match status" value="1"/>
</dbReference>
<evidence type="ECO:0000313" key="7">
    <source>
        <dbReference type="Ensembl" id="ENSSFOP00015011520.2"/>
    </source>
</evidence>
<reference evidence="7 8" key="1">
    <citation type="submission" date="2019-04" db="EMBL/GenBank/DDBJ databases">
        <authorList>
            <consortium name="Wellcome Sanger Institute Data Sharing"/>
        </authorList>
    </citation>
    <scope>NUCLEOTIDE SEQUENCE [LARGE SCALE GENOMIC DNA]</scope>
</reference>
<evidence type="ECO:0000256" key="5">
    <source>
        <dbReference type="SAM" id="MobiDB-lite"/>
    </source>
</evidence>
<dbReference type="InterPro" id="IPR048855">
    <property type="entry name" value="P2R3A_B_D_EF-hand"/>
</dbReference>
<dbReference type="Pfam" id="PF21161">
    <property type="entry name" value="P2R3B_EF-hand"/>
    <property type="match status" value="1"/>
</dbReference>
<dbReference type="SUPFAM" id="SSF47473">
    <property type="entry name" value="EF-hand"/>
    <property type="match status" value="2"/>
</dbReference>
<keyword evidence="4" id="KW-0175">Coiled coil</keyword>
<feature type="domain" description="EF-hand" evidence="6">
    <location>
        <begin position="1003"/>
        <end position="1038"/>
    </location>
</feature>
<comment type="function">
    <text evidence="3">The B regulatory subunit might modulate substrate selectivity and catalytic activity, and might also direct the localization of the catalytic enzyme to a particular subcellular compartment.</text>
</comment>
<keyword evidence="8" id="KW-1185">Reference proteome</keyword>
<dbReference type="AlphaFoldDB" id="A0A8C9RG46"/>
<dbReference type="InterPro" id="IPR002048">
    <property type="entry name" value="EF_hand_dom"/>
</dbReference>
<evidence type="ECO:0000313" key="8">
    <source>
        <dbReference type="Proteomes" id="UP000694397"/>
    </source>
</evidence>
<dbReference type="Gene3D" id="1.10.238.10">
    <property type="entry name" value="EF-hand"/>
    <property type="match status" value="1"/>
</dbReference>
<dbReference type="Pfam" id="PF13499">
    <property type="entry name" value="EF-hand_7"/>
    <property type="match status" value="1"/>
</dbReference>
<protein>
    <recommendedName>
        <fullName evidence="6">EF-hand domain-containing protein</fullName>
    </recommendedName>
</protein>
<dbReference type="PANTHER" id="PTHR14095">
    <property type="entry name" value="PHOSPHATASE 2A REGULATORY SUBUNIT-RELATED"/>
    <property type="match status" value="1"/>
</dbReference>
<gene>
    <name evidence="7" type="primary">LOC108927562</name>
</gene>
<organism evidence="7 8">
    <name type="scientific">Scleropages formosus</name>
    <name type="common">Asian bonytongue</name>
    <name type="synonym">Osteoglossum formosum</name>
    <dbReference type="NCBI Taxonomy" id="113540"/>
    <lineage>
        <taxon>Eukaryota</taxon>
        <taxon>Metazoa</taxon>
        <taxon>Chordata</taxon>
        <taxon>Craniata</taxon>
        <taxon>Vertebrata</taxon>
        <taxon>Euteleostomi</taxon>
        <taxon>Actinopterygii</taxon>
        <taxon>Neopterygii</taxon>
        <taxon>Teleostei</taxon>
        <taxon>Osteoglossocephala</taxon>
        <taxon>Osteoglossomorpha</taxon>
        <taxon>Osteoglossiformes</taxon>
        <taxon>Osteoglossidae</taxon>
        <taxon>Scleropages</taxon>
    </lineage>
</organism>
<feature type="coiled-coil region" evidence="4">
    <location>
        <begin position="521"/>
        <end position="548"/>
    </location>
</feature>
<dbReference type="Gene3D" id="1.10.238.220">
    <property type="match status" value="1"/>
</dbReference>
<reference evidence="7" key="2">
    <citation type="submission" date="2025-08" db="UniProtKB">
        <authorList>
            <consortium name="Ensembl"/>
        </authorList>
    </citation>
    <scope>IDENTIFICATION</scope>
</reference>
<dbReference type="GO" id="GO:0005509">
    <property type="term" value="F:calcium ion binding"/>
    <property type="evidence" value="ECO:0007669"/>
    <property type="project" value="InterPro"/>
</dbReference>
<keyword evidence="1" id="KW-0479">Metal-binding</keyword>
<dbReference type="GO" id="GO:0000159">
    <property type="term" value="C:protein phosphatase type 2A complex"/>
    <property type="evidence" value="ECO:0007669"/>
    <property type="project" value="TreeGrafter"/>
</dbReference>
<name>A0A8C9RG46_SCLFO</name>
<keyword evidence="2" id="KW-0106">Calcium</keyword>
<dbReference type="InterPro" id="IPR041534">
    <property type="entry name" value="EF-hand_13"/>
</dbReference>
<dbReference type="GeneTree" id="ENSGT00940000154659"/>
<evidence type="ECO:0000259" key="6">
    <source>
        <dbReference type="PROSITE" id="PS50222"/>
    </source>
</evidence>
<dbReference type="PROSITE" id="PS00018">
    <property type="entry name" value="EF_HAND_1"/>
    <property type="match status" value="1"/>
</dbReference>
<evidence type="ECO:0000256" key="3">
    <source>
        <dbReference type="ARBA" id="ARBA00093310"/>
    </source>
</evidence>
<dbReference type="FunFam" id="1.10.238.230:FF:000001">
    <property type="entry name" value="Serine/threonine-protein phosphatase 2A regulatory subunit B'' subunit beta"/>
    <property type="match status" value="1"/>
</dbReference>
<sequence>MAATYRLVVSSVSRYSSVVVDHRRQRAVHYCDGPCQLLRQGLDCTIAHHSVCSELTDVCSPLSHEHTLENATFEMARSVHLHNRRFTNGGTDHRHSPPVICGFRRGLPVQAPVNLKNIAGEVINLARGKMKEFSLGYVPLQKRRKVRLDHQGRKSTDVNFLYGRLKRNENNVPFSLLQSSHYVEQQKIAHGPFQKHNIIPLQLNGVAEENLMARLLEWTKVDSGISEKDIRACLNILLKCSSDLKRCTNIITRCIKTKSFGGNDTDHENDPSNAEVLYRTMMSQFCSHLKFSVGFDQELLGDQRCRDVSELENYLHGMQEQSSHHTFIDEQPPRYEDVVCSPPSVKSLPSFFPHAEPHLDDKEIPGSQKSVQDIPTSQVSLPGIRDQQDGSVGIASPQTIPSDNLDIRCSTNFSLPSSKGFCVESLEALYTGGESNVSEVWKKNSGGRVNFGVDSADVGHQVTRNNGNHSVPGSYLANEISENSRNKSAFLAEMEHPHLPSEIHQCTEGVNPDSVPVQRLAENSSSNKDDIERVLMDLERLSQNINEQPQFMNCSQQADCLQCCAFESQNRSGMMSPEGTPAASCKPLGSSQEHLSKPVSDGEVVRNEDESPLLQILENIDFFAQELVESSATTGSKTGTLAHKWSATKLQQDLLASTEGGKNVKVKMMPHKVTMIFLTPFTAPLLYLLVFCLRLSLILSAFLSPEKEAETLPSPPCSPSAVPPREGNTVVVTPVSASVSCFYLPQGAPVPRSTAVGQVIARIEATFANFKEQRATIHDMGKVSKACGCPLYWKAALFHGAGGETTGFISASSLVDTWNKLSLSCFDESSKFVYLLAKRGAAYLEQEDFTLLLQDIVDSHPGLTFLKDAPEFHSRYITTAIQRIFYTVNRSWTGRITASELRRSNFLQTLSLLEGEDDINQITDYFSYEHFYVIYCKFWELDTDHNLSIDRRDLARYNYHASSERIIERLFSGAVTRGTSAQREGRMSYAEFVWFLISEEDKRSPTSIEYWFRCMDLDGDGVLSMYELEHFYEEQHDRLEAMGFEPLPFHDLLCQMLDLVKPQQPGKITLRDLKRCGMAHVFFDTFFSLEKYLEHEQKDPFSLHLHIPPSLPPSLPLSFPSSLALAVRSPSEGDLECEQLEVALETGKKMEKLVKSELAA</sequence>
<reference evidence="7" key="3">
    <citation type="submission" date="2025-09" db="UniProtKB">
        <authorList>
            <consortium name="Ensembl"/>
        </authorList>
    </citation>
    <scope>IDENTIFICATION</scope>
</reference>
<dbReference type="PROSITE" id="PS50222">
    <property type="entry name" value="EF_HAND_2"/>
    <property type="match status" value="1"/>
</dbReference>
<dbReference type="PANTHER" id="PTHR14095:SF3">
    <property type="entry name" value="SERINE_THREONINE-PROTEIN PHOSPHATASE 2A REGULATORY SUBUNIT B'' SUBUNIT ALPHA"/>
    <property type="match status" value="1"/>
</dbReference>
<dbReference type="Gene3D" id="1.10.238.230">
    <property type="match status" value="1"/>
</dbReference>
<evidence type="ECO:0000256" key="1">
    <source>
        <dbReference type="ARBA" id="ARBA00022723"/>
    </source>
</evidence>
<dbReference type="GO" id="GO:0019888">
    <property type="term" value="F:protein phosphatase regulator activity"/>
    <property type="evidence" value="ECO:0007669"/>
    <property type="project" value="TreeGrafter"/>
</dbReference>
<dbReference type="FunFam" id="1.10.238.220:FF:000001">
    <property type="entry name" value="Serine/threonine-protein phosphatase 2A regulatory subunit B'' subunit alpha"/>
    <property type="match status" value="1"/>
</dbReference>
<dbReference type="InterPro" id="IPR018247">
    <property type="entry name" value="EF_Hand_1_Ca_BS"/>
</dbReference>
<dbReference type="Proteomes" id="UP000694397">
    <property type="component" value="Chromosome 19"/>
</dbReference>
<evidence type="ECO:0000256" key="2">
    <source>
        <dbReference type="ARBA" id="ARBA00022837"/>
    </source>
</evidence>
<feature type="region of interest" description="Disordered" evidence="5">
    <location>
        <begin position="571"/>
        <end position="604"/>
    </location>
</feature>
<dbReference type="Pfam" id="PF17958">
    <property type="entry name" value="EF-hand_13"/>
    <property type="match status" value="1"/>
</dbReference>
<dbReference type="InterPro" id="IPR011992">
    <property type="entry name" value="EF-hand-dom_pair"/>
</dbReference>
<proteinExistence type="predicted"/>
<accession>A0A8C9RG46</accession>